<dbReference type="PANTHER" id="PTHR15885:SF1">
    <property type="entry name" value="COILED-COIL DOMAIN-CONTAINING PROTEIN 174"/>
    <property type="match status" value="1"/>
</dbReference>
<feature type="compositionally biased region" description="Low complexity" evidence="3">
    <location>
        <begin position="63"/>
        <end position="76"/>
    </location>
</feature>
<proteinExistence type="predicted"/>
<evidence type="ECO:0000313" key="5">
    <source>
        <dbReference type="Proteomes" id="UP000796880"/>
    </source>
</evidence>
<keyword evidence="5" id="KW-1185">Reference proteome</keyword>
<accession>A0A8K0HEZ2</accession>
<feature type="coiled-coil region" evidence="2">
    <location>
        <begin position="223"/>
        <end position="250"/>
    </location>
</feature>
<dbReference type="InterPro" id="IPR025066">
    <property type="entry name" value="CCDC174-like"/>
</dbReference>
<dbReference type="AlphaFoldDB" id="A0A8K0HEZ2"/>
<evidence type="ECO:0000256" key="1">
    <source>
        <dbReference type="ARBA" id="ARBA00023054"/>
    </source>
</evidence>
<keyword evidence="1 2" id="KW-0175">Coiled coil</keyword>
<feature type="region of interest" description="Disordered" evidence="3">
    <location>
        <begin position="169"/>
        <end position="216"/>
    </location>
</feature>
<evidence type="ECO:0000256" key="2">
    <source>
        <dbReference type="SAM" id="Coils"/>
    </source>
</evidence>
<comment type="caution">
    <text evidence="4">The sequence shown here is derived from an EMBL/GenBank/DDBJ whole genome shotgun (WGS) entry which is preliminary data.</text>
</comment>
<protein>
    <submittedName>
        <fullName evidence="4">Uncharacterized protein</fullName>
    </submittedName>
</protein>
<sequence length="276" mass="31015">MEAQSPRPPKVLSPDRALVLTTRIGNLQFGCSTKQSTPANSKPSFRHPLCRRSTGPLPASELPPSWTSRHSSTSPRRTPKVKELSGADIQFHRAKKKIVPNDSFSAKNSGVDARALKDKLELKAVKDGSASYAALERKAELYDKLARGELSDEEENEKYCVDFFGKRTEQDELQQTQQHDGSTAVPPQDEDGESEAPIQFNLRPVGLGRTAATMDNNEHKRFVREVHEEANQAREKVSELRLRRQEQVAARREKLKQAYLRKQLEKLKAASSTEKT</sequence>
<gene>
    <name evidence="4" type="ORF">FNV43_RR07273</name>
</gene>
<organism evidence="4 5">
    <name type="scientific">Rhamnella rubrinervis</name>
    <dbReference type="NCBI Taxonomy" id="2594499"/>
    <lineage>
        <taxon>Eukaryota</taxon>
        <taxon>Viridiplantae</taxon>
        <taxon>Streptophyta</taxon>
        <taxon>Embryophyta</taxon>
        <taxon>Tracheophyta</taxon>
        <taxon>Spermatophyta</taxon>
        <taxon>Magnoliopsida</taxon>
        <taxon>eudicotyledons</taxon>
        <taxon>Gunneridae</taxon>
        <taxon>Pentapetalae</taxon>
        <taxon>rosids</taxon>
        <taxon>fabids</taxon>
        <taxon>Rosales</taxon>
        <taxon>Rhamnaceae</taxon>
        <taxon>rhamnoid group</taxon>
        <taxon>Rhamneae</taxon>
        <taxon>Rhamnella</taxon>
    </lineage>
</organism>
<dbReference type="GO" id="GO:0005634">
    <property type="term" value="C:nucleus"/>
    <property type="evidence" value="ECO:0007669"/>
    <property type="project" value="TreeGrafter"/>
</dbReference>
<evidence type="ECO:0000256" key="3">
    <source>
        <dbReference type="SAM" id="MobiDB-lite"/>
    </source>
</evidence>
<dbReference type="OrthoDB" id="333551at2759"/>
<dbReference type="EMBL" id="VOIH02000003">
    <property type="protein sequence ID" value="KAF3451181.1"/>
    <property type="molecule type" value="Genomic_DNA"/>
</dbReference>
<feature type="region of interest" description="Disordered" evidence="3">
    <location>
        <begin position="30"/>
        <end position="89"/>
    </location>
</feature>
<dbReference type="Proteomes" id="UP000796880">
    <property type="component" value="Unassembled WGS sequence"/>
</dbReference>
<dbReference type="PANTHER" id="PTHR15885">
    <property type="entry name" value="COILED-COIL DOMAIN-CONTAINING PROTEIN 174"/>
    <property type="match status" value="1"/>
</dbReference>
<evidence type="ECO:0000313" key="4">
    <source>
        <dbReference type="EMBL" id="KAF3451181.1"/>
    </source>
</evidence>
<reference evidence="4" key="1">
    <citation type="submission" date="2020-03" db="EMBL/GenBank/DDBJ databases">
        <title>A high-quality chromosome-level genome assembly of a woody plant with both climbing and erect habits, Rhamnella rubrinervis.</title>
        <authorList>
            <person name="Lu Z."/>
            <person name="Yang Y."/>
            <person name="Zhu X."/>
            <person name="Sun Y."/>
        </authorList>
    </citation>
    <scope>NUCLEOTIDE SEQUENCE</scope>
    <source>
        <strain evidence="4">BYM</strain>
        <tissue evidence="4">Leaf</tissue>
    </source>
</reference>
<feature type="compositionally biased region" description="Polar residues" evidence="3">
    <location>
        <begin position="30"/>
        <end position="43"/>
    </location>
</feature>
<name>A0A8K0HEZ2_9ROSA</name>